<evidence type="ECO:0000256" key="1">
    <source>
        <dbReference type="SAM" id="MobiDB-lite"/>
    </source>
</evidence>
<proteinExistence type="predicted"/>
<name>A0A6A6SQH7_9PLEO</name>
<gene>
    <name evidence="2" type="ORF">K491DRAFT_170853</name>
</gene>
<keyword evidence="3" id="KW-1185">Reference proteome</keyword>
<accession>A0A6A6SQH7</accession>
<evidence type="ECO:0000313" key="3">
    <source>
        <dbReference type="Proteomes" id="UP000799324"/>
    </source>
</evidence>
<reference evidence="2" key="1">
    <citation type="journal article" date="2020" name="Stud. Mycol.">
        <title>101 Dothideomycetes genomes: a test case for predicting lifestyles and emergence of pathogens.</title>
        <authorList>
            <person name="Haridas S."/>
            <person name="Albert R."/>
            <person name="Binder M."/>
            <person name="Bloem J."/>
            <person name="Labutti K."/>
            <person name="Salamov A."/>
            <person name="Andreopoulos B."/>
            <person name="Baker S."/>
            <person name="Barry K."/>
            <person name="Bills G."/>
            <person name="Bluhm B."/>
            <person name="Cannon C."/>
            <person name="Castanera R."/>
            <person name="Culley D."/>
            <person name="Daum C."/>
            <person name="Ezra D."/>
            <person name="Gonzalez J."/>
            <person name="Henrissat B."/>
            <person name="Kuo A."/>
            <person name="Liang C."/>
            <person name="Lipzen A."/>
            <person name="Lutzoni F."/>
            <person name="Magnuson J."/>
            <person name="Mondo S."/>
            <person name="Nolan M."/>
            <person name="Ohm R."/>
            <person name="Pangilinan J."/>
            <person name="Park H.-J."/>
            <person name="Ramirez L."/>
            <person name="Alfaro M."/>
            <person name="Sun H."/>
            <person name="Tritt A."/>
            <person name="Yoshinaga Y."/>
            <person name="Zwiers L.-H."/>
            <person name="Turgeon B."/>
            <person name="Goodwin S."/>
            <person name="Spatafora J."/>
            <person name="Crous P."/>
            <person name="Grigoriev I."/>
        </authorList>
    </citation>
    <scope>NUCLEOTIDE SEQUENCE</scope>
    <source>
        <strain evidence="2">CBS 122681</strain>
    </source>
</reference>
<evidence type="ECO:0000313" key="2">
    <source>
        <dbReference type="EMBL" id="KAF2649772.1"/>
    </source>
</evidence>
<dbReference type="Proteomes" id="UP000799324">
    <property type="component" value="Unassembled WGS sequence"/>
</dbReference>
<dbReference type="EMBL" id="MU004479">
    <property type="protein sequence ID" value="KAF2649772.1"/>
    <property type="molecule type" value="Genomic_DNA"/>
</dbReference>
<dbReference type="AlphaFoldDB" id="A0A6A6SQH7"/>
<organism evidence="2 3">
    <name type="scientific">Lophiostoma macrostomum CBS 122681</name>
    <dbReference type="NCBI Taxonomy" id="1314788"/>
    <lineage>
        <taxon>Eukaryota</taxon>
        <taxon>Fungi</taxon>
        <taxon>Dikarya</taxon>
        <taxon>Ascomycota</taxon>
        <taxon>Pezizomycotina</taxon>
        <taxon>Dothideomycetes</taxon>
        <taxon>Pleosporomycetidae</taxon>
        <taxon>Pleosporales</taxon>
        <taxon>Lophiostomataceae</taxon>
        <taxon>Lophiostoma</taxon>
    </lineage>
</organism>
<feature type="region of interest" description="Disordered" evidence="1">
    <location>
        <begin position="169"/>
        <end position="204"/>
    </location>
</feature>
<sequence>MRGEKIKARPGTLRISPIKARQAQRLSTKSRIAIARPGQQMVRVPFAGERRRGAFVDCASSDRVARAFTDDAGRRSEGLWRPSSWANGWPTRAGATACLRAPMRTLAATPGHLETPAVATAQRLRHTNERRGGPVGPVPAGQARLLIRGARDEPPGWAFFGPRALASLGKEQDTGDEPSVDAPRRLQATGPPTTRQGSAPEASRRARRWATALFIPRLASPASLLFFPSPFHP</sequence>
<protein>
    <submittedName>
        <fullName evidence="2">Uncharacterized protein</fullName>
    </submittedName>
</protein>